<evidence type="ECO:0000313" key="2">
    <source>
        <dbReference type="EMBL" id="CAD0092614.1"/>
    </source>
</evidence>
<comment type="caution">
    <text evidence="2">The sequence shown here is derived from an EMBL/GenBank/DDBJ whole genome shotgun (WGS) entry which is preliminary data.</text>
</comment>
<feature type="compositionally biased region" description="Acidic residues" evidence="1">
    <location>
        <begin position="362"/>
        <end position="374"/>
    </location>
</feature>
<dbReference type="EMBL" id="CAIJEO010000005">
    <property type="protein sequence ID" value="CAD0092614.1"/>
    <property type="molecule type" value="Genomic_DNA"/>
</dbReference>
<accession>A0A9N8PF65</accession>
<gene>
    <name evidence="2" type="ORF">AWRI4233_LOCUS3794</name>
</gene>
<feature type="compositionally biased region" description="Basic and acidic residues" evidence="1">
    <location>
        <begin position="375"/>
        <end position="390"/>
    </location>
</feature>
<evidence type="ECO:0000256" key="1">
    <source>
        <dbReference type="SAM" id="MobiDB-lite"/>
    </source>
</evidence>
<reference evidence="2" key="1">
    <citation type="submission" date="2020-06" db="EMBL/GenBank/DDBJ databases">
        <authorList>
            <person name="Onetto C."/>
        </authorList>
    </citation>
    <scope>NUCLEOTIDE SEQUENCE</scope>
</reference>
<evidence type="ECO:0008006" key="4">
    <source>
        <dbReference type="Google" id="ProtNLM"/>
    </source>
</evidence>
<feature type="compositionally biased region" description="Basic and acidic residues" evidence="1">
    <location>
        <begin position="415"/>
        <end position="425"/>
    </location>
</feature>
<name>A0A9N8PF65_9PEZI</name>
<proteinExistence type="predicted"/>
<protein>
    <recommendedName>
        <fullName evidence="4">F-box domain-containing protein</fullName>
    </recommendedName>
</protein>
<dbReference type="AlphaFoldDB" id="A0A9N8PF65"/>
<organism evidence="2 3">
    <name type="scientific">Aureobasidium mustum</name>
    <dbReference type="NCBI Taxonomy" id="2773714"/>
    <lineage>
        <taxon>Eukaryota</taxon>
        <taxon>Fungi</taxon>
        <taxon>Dikarya</taxon>
        <taxon>Ascomycota</taxon>
        <taxon>Pezizomycotina</taxon>
        <taxon>Dothideomycetes</taxon>
        <taxon>Dothideomycetidae</taxon>
        <taxon>Dothideales</taxon>
        <taxon>Saccotheciaceae</taxon>
        <taxon>Aureobasidium</taxon>
    </lineage>
</organism>
<dbReference type="Proteomes" id="UP000714618">
    <property type="component" value="Unassembled WGS sequence"/>
</dbReference>
<dbReference type="OrthoDB" id="5985073at2759"/>
<evidence type="ECO:0000313" key="3">
    <source>
        <dbReference type="Proteomes" id="UP000714618"/>
    </source>
</evidence>
<feature type="region of interest" description="Disordered" evidence="1">
    <location>
        <begin position="348"/>
        <end position="394"/>
    </location>
</feature>
<keyword evidence="3" id="KW-1185">Reference proteome</keyword>
<sequence>MTMDSLPPEIFLKIVSLVIVKEERLTKYATISRAFQRAIEERTFSHLSFSNDDLDKFKSIVLESSYTHRRAAVRRVKFSIHLPDYDDNACGRFERQADRDINDKAFSRAMADLFSTLATIDAGDGSRPIDLHLLNFYSSMDITHRDKEQLEADQMASSIGKRHDLFELRYRDSYLQLLDPENLPLLHNVTSLTIRGETARKLAPSVTAGLISRLPNLDTTECSFWDMERRRPDKRRQLRSEFSKQLSQLAPPKSLKKFNLHLINREPVNGKFVDGDVRGGFYSPDVDDIASSLRMFSQSAPCLTNLKLSGPISVGPDLFWPSEGSVQEQQWRALKVFTVELSAVRPDGGWYTELDPNRDTGSSDEEEEDGEDEHIDNSSDIAHKVSRSEDSSSDYDYEDSFFIMDQLPPDSYGYEDEKRDARLNGEEPSTSNFRTKPAPELEAFFLAAARAASHMPTLKVMSVSHKIRPSGRTGRRFQQLGFRYMAADTKHPSDEAGARELRRLYWNVHRGWRMSEELESQWTLLLGDDGIVKYNEW</sequence>
<feature type="region of interest" description="Disordered" evidence="1">
    <location>
        <begin position="407"/>
        <end position="435"/>
    </location>
</feature>